<keyword evidence="2" id="KW-1185">Reference proteome</keyword>
<evidence type="ECO:0000313" key="1">
    <source>
        <dbReference type="EMBL" id="MDA0634478.1"/>
    </source>
</evidence>
<reference evidence="1" key="1">
    <citation type="submission" date="2022-11" db="EMBL/GenBank/DDBJ databases">
        <title>Nonomuraea corallina sp. nov., a new species of the genus Nonomuraea isolated from sea side sediment in Thai sea.</title>
        <authorList>
            <person name="Ngamcharungchit C."/>
            <person name="Matsumoto A."/>
            <person name="Suriyachadkun C."/>
            <person name="Panbangred W."/>
            <person name="Inahashi Y."/>
            <person name="Intra B."/>
        </authorList>
    </citation>
    <scope>NUCLEOTIDE SEQUENCE</scope>
    <source>
        <strain evidence="1">MCN248</strain>
    </source>
</reference>
<gene>
    <name evidence="1" type="ORF">OUY22_13720</name>
</gene>
<organism evidence="1 2">
    <name type="scientific">Nonomuraea corallina</name>
    <dbReference type="NCBI Taxonomy" id="2989783"/>
    <lineage>
        <taxon>Bacteria</taxon>
        <taxon>Bacillati</taxon>
        <taxon>Actinomycetota</taxon>
        <taxon>Actinomycetes</taxon>
        <taxon>Streptosporangiales</taxon>
        <taxon>Streptosporangiaceae</taxon>
        <taxon>Nonomuraea</taxon>
    </lineage>
</organism>
<dbReference type="RefSeq" id="WP_270155284.1">
    <property type="nucleotide sequence ID" value="NZ_JAPNNL010000043.1"/>
</dbReference>
<proteinExistence type="predicted"/>
<comment type="caution">
    <text evidence="1">The sequence shown here is derived from an EMBL/GenBank/DDBJ whole genome shotgun (WGS) entry which is preliminary data.</text>
</comment>
<evidence type="ECO:0000313" key="2">
    <source>
        <dbReference type="Proteomes" id="UP001144036"/>
    </source>
</evidence>
<accession>A0ABT4SB92</accession>
<protein>
    <submittedName>
        <fullName evidence="1">Uncharacterized protein</fullName>
    </submittedName>
</protein>
<dbReference type="Proteomes" id="UP001144036">
    <property type="component" value="Unassembled WGS sequence"/>
</dbReference>
<sequence>MAAMMPQPAPGRLGETRLRGWVDPYAGLAAFDFARHPPPSASASHRAAGGK</sequence>
<dbReference type="EMBL" id="JAPNNL010000043">
    <property type="protein sequence ID" value="MDA0634478.1"/>
    <property type="molecule type" value="Genomic_DNA"/>
</dbReference>
<name>A0ABT4SB92_9ACTN</name>